<proteinExistence type="predicted"/>
<dbReference type="EMBL" id="QKWP01000116">
    <property type="protein sequence ID" value="RIB26952.1"/>
    <property type="molecule type" value="Genomic_DNA"/>
</dbReference>
<evidence type="ECO:0000256" key="1">
    <source>
        <dbReference type="ARBA" id="ARBA00022737"/>
    </source>
</evidence>
<sequence length="319" mass="36882">MSIYLLSLNEKEKAPLNQLNIPFPNDPKPLINYTSYTTYFNNCDLKKGIANYLHREKYERNYDKNGEIYEIFNEDNVAKVVEYSLITMLARTSKKIKYFSFNEITNKRLVKILENFLYKSTTITTLIFNHIEFSFQAIKALANILRKNGSLDSLTLHHCNLRCSEYCVEIHYSHDCEEEGCDSECEDSRRDEISDIYYNDHSCVELKTLTDALYENTSLSTLSLRDNIFCDDIAEEEFEKDLYRNKTLASLNLAADVISFKSAKIFAEILYNNISLTSLNLYNIKLFDFEGFKAMAETISKNNVLTSLAFVNCGICLEG</sequence>
<evidence type="ECO:0008006" key="4">
    <source>
        <dbReference type="Google" id="ProtNLM"/>
    </source>
</evidence>
<dbReference type="OrthoDB" id="2324827at2759"/>
<dbReference type="SUPFAM" id="SSF52047">
    <property type="entry name" value="RNI-like"/>
    <property type="match status" value="1"/>
</dbReference>
<comment type="caution">
    <text evidence="2">The sequence shown here is derived from an EMBL/GenBank/DDBJ whole genome shotgun (WGS) entry which is preliminary data.</text>
</comment>
<evidence type="ECO:0000313" key="3">
    <source>
        <dbReference type="Proteomes" id="UP000266673"/>
    </source>
</evidence>
<accession>A0A397VYR4</accession>
<gene>
    <name evidence="2" type="ORF">C2G38_2063505</name>
</gene>
<dbReference type="AlphaFoldDB" id="A0A397VYR4"/>
<organism evidence="2 3">
    <name type="scientific">Gigaspora rosea</name>
    <dbReference type="NCBI Taxonomy" id="44941"/>
    <lineage>
        <taxon>Eukaryota</taxon>
        <taxon>Fungi</taxon>
        <taxon>Fungi incertae sedis</taxon>
        <taxon>Mucoromycota</taxon>
        <taxon>Glomeromycotina</taxon>
        <taxon>Glomeromycetes</taxon>
        <taxon>Diversisporales</taxon>
        <taxon>Gigasporaceae</taxon>
        <taxon>Gigaspora</taxon>
    </lineage>
</organism>
<name>A0A397VYR4_9GLOM</name>
<dbReference type="InterPro" id="IPR032675">
    <property type="entry name" value="LRR_dom_sf"/>
</dbReference>
<dbReference type="PANTHER" id="PTHR24111:SF0">
    <property type="entry name" value="LEUCINE-RICH REPEAT-CONTAINING PROTEIN"/>
    <property type="match status" value="1"/>
</dbReference>
<keyword evidence="1" id="KW-0677">Repeat</keyword>
<reference evidence="2 3" key="1">
    <citation type="submission" date="2018-06" db="EMBL/GenBank/DDBJ databases">
        <title>Comparative genomics reveals the genomic features of Rhizophagus irregularis, R. cerebriforme, R. diaphanum and Gigaspora rosea, and their symbiotic lifestyle signature.</title>
        <authorList>
            <person name="Morin E."/>
            <person name="San Clemente H."/>
            <person name="Chen E.C.H."/>
            <person name="De La Providencia I."/>
            <person name="Hainaut M."/>
            <person name="Kuo A."/>
            <person name="Kohler A."/>
            <person name="Murat C."/>
            <person name="Tang N."/>
            <person name="Roy S."/>
            <person name="Loubradou J."/>
            <person name="Henrissat B."/>
            <person name="Grigoriev I.V."/>
            <person name="Corradi N."/>
            <person name="Roux C."/>
            <person name="Martin F.M."/>
        </authorList>
    </citation>
    <scope>NUCLEOTIDE SEQUENCE [LARGE SCALE GENOMIC DNA]</scope>
    <source>
        <strain evidence="2 3">DAOM 194757</strain>
    </source>
</reference>
<dbReference type="PANTHER" id="PTHR24111">
    <property type="entry name" value="LEUCINE-RICH REPEAT-CONTAINING PROTEIN 34"/>
    <property type="match status" value="1"/>
</dbReference>
<keyword evidence="3" id="KW-1185">Reference proteome</keyword>
<protein>
    <recommendedName>
        <fullName evidence="4">RNI-like protein</fullName>
    </recommendedName>
</protein>
<dbReference type="Proteomes" id="UP000266673">
    <property type="component" value="Unassembled WGS sequence"/>
</dbReference>
<dbReference type="InterPro" id="IPR052201">
    <property type="entry name" value="LRR-containing_regulator"/>
</dbReference>
<evidence type="ECO:0000313" key="2">
    <source>
        <dbReference type="EMBL" id="RIB26952.1"/>
    </source>
</evidence>
<dbReference type="Gene3D" id="3.80.10.10">
    <property type="entry name" value="Ribonuclease Inhibitor"/>
    <property type="match status" value="2"/>
</dbReference>